<dbReference type="Gene3D" id="1.20.120.30">
    <property type="entry name" value="Aspartate receptor, ligand-binding domain"/>
    <property type="match status" value="1"/>
</dbReference>
<dbReference type="STRING" id="64969.SAMN02745127_00587"/>
<dbReference type="Pfam" id="PF13682">
    <property type="entry name" value="CZB"/>
    <property type="match status" value="1"/>
</dbReference>
<keyword evidence="4" id="KW-0812">Transmembrane</keyword>
<dbReference type="OrthoDB" id="9808588at2"/>
<dbReference type="SUPFAM" id="SSF58104">
    <property type="entry name" value="Methyl-accepting chemotaxis protein (MCP) signaling domain"/>
    <property type="match status" value="1"/>
</dbReference>
<dbReference type="PANTHER" id="PTHR32089:SF112">
    <property type="entry name" value="LYSOZYME-LIKE PROTEIN-RELATED"/>
    <property type="match status" value="1"/>
</dbReference>
<comment type="caution">
    <text evidence="6">The sequence shown here is derived from an EMBL/GenBank/DDBJ whole genome shotgun (WGS) entry which is preliminary data.</text>
</comment>
<keyword evidence="4" id="KW-1133">Transmembrane helix</keyword>
<dbReference type="RefSeq" id="WP_078744198.1">
    <property type="nucleotide sequence ID" value="NZ_MTSM01000004.1"/>
</dbReference>
<feature type="transmembrane region" description="Helical" evidence="4">
    <location>
        <begin position="45"/>
        <end position="63"/>
    </location>
</feature>
<proteinExistence type="predicted"/>
<evidence type="ECO:0000256" key="3">
    <source>
        <dbReference type="PROSITE-ProRule" id="PRU00284"/>
    </source>
</evidence>
<keyword evidence="2 3" id="KW-0807">Transducer</keyword>
<comment type="subcellular location">
    <subcellularLocation>
        <location evidence="1">Membrane</location>
    </subcellularLocation>
</comment>
<evidence type="ECO:0000313" key="7">
    <source>
        <dbReference type="Proteomes" id="UP000191418"/>
    </source>
</evidence>
<dbReference type="PROSITE" id="PS50111">
    <property type="entry name" value="CHEMOTAXIS_TRANSDUC_2"/>
    <property type="match status" value="1"/>
</dbReference>
<dbReference type="InterPro" id="IPR004089">
    <property type="entry name" value="MCPsignal_dom"/>
</dbReference>
<dbReference type="SMART" id="SM00283">
    <property type="entry name" value="MA"/>
    <property type="match status" value="1"/>
</dbReference>
<dbReference type="GO" id="GO:0006935">
    <property type="term" value="P:chemotaxis"/>
    <property type="evidence" value="ECO:0007669"/>
    <property type="project" value="UniProtKB-ARBA"/>
</dbReference>
<reference evidence="6 7" key="1">
    <citation type="submission" date="2017-01" db="EMBL/GenBank/DDBJ databases">
        <title>Genome Sequencing of a Marine Spirillum, Oceanospirillum multiglobuliferum ATCC 33336, from Japan.</title>
        <authorList>
            <person name="Carney J.G."/>
            <person name="Trachtenberg A.M."/>
            <person name="Rheaume B.A."/>
            <person name="Linnane J.D."/>
            <person name="Pitts N.L."/>
            <person name="Mykles D.L."/>
            <person name="Maclea K.S."/>
        </authorList>
    </citation>
    <scope>NUCLEOTIDE SEQUENCE [LARGE SCALE GENOMIC DNA]</scope>
    <source>
        <strain evidence="6 7">ATCC 33336</strain>
    </source>
</reference>
<keyword evidence="7" id="KW-1185">Reference proteome</keyword>
<organism evidence="6 7">
    <name type="scientific">Oceanospirillum multiglobuliferum</name>
    <dbReference type="NCBI Taxonomy" id="64969"/>
    <lineage>
        <taxon>Bacteria</taxon>
        <taxon>Pseudomonadati</taxon>
        <taxon>Pseudomonadota</taxon>
        <taxon>Gammaproteobacteria</taxon>
        <taxon>Oceanospirillales</taxon>
        <taxon>Oceanospirillaceae</taxon>
        <taxon>Oceanospirillum</taxon>
    </lineage>
</organism>
<sequence>MVNSHNNTSRGIPFLHTQLIWGSIFCYLVITATFIYSSWQYGIDYWHVAGGAVVSTILALQIIQTRRMLEILKRLNNTLTLSVKGELHHRVNSTKGLGELGIVAWALNDLLDQVESYFKEVDTAFRQVSQGNFNRPPLSAGLPGRMGDSLRSITLSISAMHDNQALLNANSLASNLHKMNTSNLIKNLKQTQQDLININESSRSVGEQSSFNAQEAQQSLNSVGAIQAAINEITHTVQQVTEVVQVLSQDSTQVAASLMTIKEIADQTNLLALNASIEAARAGENGRGFAVVADEVKALSQRTKSAAESVDKILQGFSRRVDEVSSVSEQSQTVTQEMKQMVEQFEARFNQLAHSSETSAREVEGICTVIYHSLVKLDHVVYKQNGYVALGEQDKGAEYQAVQVNHTQCRLGRWYYENLNQGQFAQSQAYKALEVPHKRVHSSVHQALALVDQDWQKDVTVRDAIVAAMQSAESASEEVMHWIDQMTEERMQQLGLT</sequence>
<evidence type="ECO:0000259" key="5">
    <source>
        <dbReference type="PROSITE" id="PS50111"/>
    </source>
</evidence>
<feature type="domain" description="Methyl-accepting transducer" evidence="5">
    <location>
        <begin position="180"/>
        <end position="384"/>
    </location>
</feature>
<dbReference type="Pfam" id="PF00015">
    <property type="entry name" value="MCPsignal"/>
    <property type="match status" value="1"/>
</dbReference>
<name>A0A1T4LYN4_9GAMM</name>
<evidence type="ECO:0000256" key="4">
    <source>
        <dbReference type="SAM" id="Phobius"/>
    </source>
</evidence>
<dbReference type="AlphaFoldDB" id="A0A1T4LYN4"/>
<dbReference type="Proteomes" id="UP000191418">
    <property type="component" value="Unassembled WGS sequence"/>
</dbReference>
<evidence type="ECO:0000313" key="6">
    <source>
        <dbReference type="EMBL" id="OPX56309.1"/>
    </source>
</evidence>
<dbReference type="Gene3D" id="1.10.287.950">
    <property type="entry name" value="Methyl-accepting chemotaxis protein"/>
    <property type="match status" value="1"/>
</dbReference>
<dbReference type="EMBL" id="MTSM01000004">
    <property type="protein sequence ID" value="OPX56309.1"/>
    <property type="molecule type" value="Genomic_DNA"/>
</dbReference>
<evidence type="ECO:0000256" key="1">
    <source>
        <dbReference type="ARBA" id="ARBA00004370"/>
    </source>
</evidence>
<dbReference type="GO" id="GO:0016020">
    <property type="term" value="C:membrane"/>
    <property type="evidence" value="ECO:0007669"/>
    <property type="project" value="UniProtKB-SubCell"/>
</dbReference>
<keyword evidence="4" id="KW-0472">Membrane</keyword>
<dbReference type="PANTHER" id="PTHR32089">
    <property type="entry name" value="METHYL-ACCEPTING CHEMOTAXIS PROTEIN MCPB"/>
    <property type="match status" value="1"/>
</dbReference>
<feature type="transmembrane region" description="Helical" evidence="4">
    <location>
        <begin position="19"/>
        <end position="39"/>
    </location>
</feature>
<protein>
    <recommendedName>
        <fullName evidence="5">Methyl-accepting transducer domain-containing protein</fullName>
    </recommendedName>
</protein>
<dbReference type="GO" id="GO:0007165">
    <property type="term" value="P:signal transduction"/>
    <property type="evidence" value="ECO:0007669"/>
    <property type="project" value="UniProtKB-KW"/>
</dbReference>
<accession>A0A1T4LYN4</accession>
<dbReference type="InterPro" id="IPR025991">
    <property type="entry name" value="Chemoreceptor_zinc-bind_dom"/>
</dbReference>
<evidence type="ECO:0000256" key="2">
    <source>
        <dbReference type="ARBA" id="ARBA00023224"/>
    </source>
</evidence>
<gene>
    <name evidence="6" type="ORF">BTE48_04875</name>
</gene>